<name>A0A8J5WQH9_ZIZPA</name>
<sequence length="132" mass="13542">MHVMGRLDLLPRRRLAVVILAALVAAAAGGGSVAAGKYDAAAAASRPWGSYSYGGGARAAGTTVVTPRQLAVEDVVAPEFIPVEVELVGGGYISFPSTGNANRPACSPNCANPSGKPYTRPCTYKNHCTPNQ</sequence>
<dbReference type="PANTHER" id="PTHR34998:SF7">
    <property type="entry name" value="EXPRESSED PROTEIN"/>
    <property type="match status" value="1"/>
</dbReference>
<keyword evidence="2" id="KW-1185">Reference proteome</keyword>
<dbReference type="EMBL" id="JAAALK010000080">
    <property type="protein sequence ID" value="KAG8093066.1"/>
    <property type="molecule type" value="Genomic_DNA"/>
</dbReference>
<reference evidence="1" key="2">
    <citation type="submission" date="2021-02" db="EMBL/GenBank/DDBJ databases">
        <authorList>
            <person name="Kimball J.A."/>
            <person name="Haas M.W."/>
            <person name="Macchietto M."/>
            <person name="Kono T."/>
            <person name="Duquette J."/>
            <person name="Shao M."/>
        </authorList>
    </citation>
    <scope>NUCLEOTIDE SEQUENCE</scope>
    <source>
        <tissue evidence="1">Fresh leaf tissue</tissue>
    </source>
</reference>
<dbReference type="AlphaFoldDB" id="A0A8J5WQH9"/>
<evidence type="ECO:0000313" key="2">
    <source>
        <dbReference type="Proteomes" id="UP000729402"/>
    </source>
</evidence>
<gene>
    <name evidence="1" type="ORF">GUJ93_ZPchr0012g19276</name>
</gene>
<accession>A0A8J5WQH9</accession>
<protein>
    <submittedName>
        <fullName evidence="1">Uncharacterized protein</fullName>
    </submittedName>
</protein>
<reference evidence="1" key="1">
    <citation type="journal article" date="2021" name="bioRxiv">
        <title>Whole Genome Assembly and Annotation of Northern Wild Rice, Zizania palustris L., Supports a Whole Genome Duplication in the Zizania Genus.</title>
        <authorList>
            <person name="Haas M."/>
            <person name="Kono T."/>
            <person name="Macchietto M."/>
            <person name="Millas R."/>
            <person name="McGilp L."/>
            <person name="Shao M."/>
            <person name="Duquette J."/>
            <person name="Hirsch C.N."/>
            <person name="Kimball J."/>
        </authorList>
    </citation>
    <scope>NUCLEOTIDE SEQUENCE</scope>
    <source>
        <tissue evidence="1">Fresh leaf tissue</tissue>
    </source>
</reference>
<dbReference type="Proteomes" id="UP000729402">
    <property type="component" value="Unassembled WGS sequence"/>
</dbReference>
<dbReference type="PANTHER" id="PTHR34998">
    <property type="entry name" value="OS04G0357400 PROTEIN-RELATED"/>
    <property type="match status" value="1"/>
</dbReference>
<evidence type="ECO:0000313" key="1">
    <source>
        <dbReference type="EMBL" id="KAG8093066.1"/>
    </source>
</evidence>
<proteinExistence type="predicted"/>
<organism evidence="1 2">
    <name type="scientific">Zizania palustris</name>
    <name type="common">Northern wild rice</name>
    <dbReference type="NCBI Taxonomy" id="103762"/>
    <lineage>
        <taxon>Eukaryota</taxon>
        <taxon>Viridiplantae</taxon>
        <taxon>Streptophyta</taxon>
        <taxon>Embryophyta</taxon>
        <taxon>Tracheophyta</taxon>
        <taxon>Spermatophyta</taxon>
        <taxon>Magnoliopsida</taxon>
        <taxon>Liliopsida</taxon>
        <taxon>Poales</taxon>
        <taxon>Poaceae</taxon>
        <taxon>BOP clade</taxon>
        <taxon>Oryzoideae</taxon>
        <taxon>Oryzeae</taxon>
        <taxon>Zizaniinae</taxon>
        <taxon>Zizania</taxon>
    </lineage>
</organism>
<comment type="caution">
    <text evidence="1">The sequence shown here is derived from an EMBL/GenBank/DDBJ whole genome shotgun (WGS) entry which is preliminary data.</text>
</comment>